<dbReference type="NCBIfam" id="TIGR01297">
    <property type="entry name" value="CDF"/>
    <property type="match status" value="1"/>
</dbReference>
<feature type="domain" description="Cation efflux protein transmembrane" evidence="8">
    <location>
        <begin position="175"/>
        <end position="369"/>
    </location>
</feature>
<protein>
    <submittedName>
        <fullName evidence="10">Metal tolerance protein 4</fullName>
    </submittedName>
</protein>
<feature type="transmembrane region" description="Helical" evidence="7">
    <location>
        <begin position="336"/>
        <end position="358"/>
    </location>
</feature>
<evidence type="ECO:0000256" key="6">
    <source>
        <dbReference type="SAM" id="MobiDB-lite"/>
    </source>
</evidence>
<dbReference type="InterPro" id="IPR050291">
    <property type="entry name" value="CDF_Transporter"/>
</dbReference>
<feature type="compositionally biased region" description="Basic and acidic residues" evidence="6">
    <location>
        <begin position="12"/>
        <end position="22"/>
    </location>
</feature>
<proteinExistence type="predicted"/>
<name>A0A5J4YY13_PORPP</name>
<dbReference type="PANTHER" id="PTHR43840">
    <property type="entry name" value="MITOCHONDRIAL METAL TRANSPORTER 1-RELATED"/>
    <property type="match status" value="1"/>
</dbReference>
<comment type="caution">
    <text evidence="10">The sequence shown here is derived from an EMBL/GenBank/DDBJ whole genome shotgun (WGS) entry which is preliminary data.</text>
</comment>
<dbReference type="GO" id="GO:0016020">
    <property type="term" value="C:membrane"/>
    <property type="evidence" value="ECO:0007669"/>
    <property type="project" value="UniProtKB-SubCell"/>
</dbReference>
<evidence type="ECO:0000256" key="5">
    <source>
        <dbReference type="ARBA" id="ARBA00023136"/>
    </source>
</evidence>
<dbReference type="PANTHER" id="PTHR43840:SF13">
    <property type="entry name" value="CATION EFFLUX PROTEIN CYTOPLASMIC DOMAIN-CONTAINING PROTEIN"/>
    <property type="match status" value="1"/>
</dbReference>
<dbReference type="AlphaFoldDB" id="A0A5J4YY13"/>
<keyword evidence="2" id="KW-0813">Transport</keyword>
<dbReference type="SUPFAM" id="SSF160240">
    <property type="entry name" value="Cation efflux protein cytoplasmic domain-like"/>
    <property type="match status" value="1"/>
</dbReference>
<organism evidence="10 11">
    <name type="scientific">Porphyridium purpureum</name>
    <name type="common">Red alga</name>
    <name type="synonym">Porphyridium cruentum</name>
    <dbReference type="NCBI Taxonomy" id="35688"/>
    <lineage>
        <taxon>Eukaryota</taxon>
        <taxon>Rhodophyta</taxon>
        <taxon>Bangiophyceae</taxon>
        <taxon>Porphyridiales</taxon>
        <taxon>Porphyridiaceae</taxon>
        <taxon>Porphyridium</taxon>
    </lineage>
</organism>
<dbReference type="InterPro" id="IPR036837">
    <property type="entry name" value="Cation_efflux_CTD_sf"/>
</dbReference>
<dbReference type="GO" id="GO:0008324">
    <property type="term" value="F:monoatomic cation transmembrane transporter activity"/>
    <property type="evidence" value="ECO:0007669"/>
    <property type="project" value="InterPro"/>
</dbReference>
<dbReference type="InterPro" id="IPR027470">
    <property type="entry name" value="Cation_efflux_CTD"/>
</dbReference>
<evidence type="ECO:0000313" key="11">
    <source>
        <dbReference type="Proteomes" id="UP000324585"/>
    </source>
</evidence>
<feature type="domain" description="Cation efflux protein cytoplasmic" evidence="9">
    <location>
        <begin position="386"/>
        <end position="449"/>
    </location>
</feature>
<dbReference type="FunFam" id="1.20.1510.10:FF:000005">
    <property type="entry name" value="Putative Cation diffusion facilitator 1"/>
    <property type="match status" value="1"/>
</dbReference>
<dbReference type="Proteomes" id="UP000324585">
    <property type="component" value="Unassembled WGS sequence"/>
</dbReference>
<feature type="transmembrane region" description="Helical" evidence="7">
    <location>
        <begin position="281"/>
        <end position="302"/>
    </location>
</feature>
<dbReference type="EMBL" id="VRMN01000003">
    <property type="protein sequence ID" value="KAA8495850.1"/>
    <property type="molecule type" value="Genomic_DNA"/>
</dbReference>
<sequence>MPRCGDTMVGHTGHDESAERRPLLTPTSGAGVDDDAFARLHVNVAVQEPGGGSWEESVVQKNMQAHAGSRNRNTLGFVSVRDMWQSAYMDEEQLNELVESKSLKSATRAGLREFYEAQNELLEAFVRHSRKNSRFLEQNEKAFLQSASSDRQKSVDDGDCESENEARERTVNRAVLVSNICNFILLFTQAFAFITSHSLSLMANLIDAVLDLTAGAVIFYTVWSRKQQRDRYAYPIGRTRLESVGVILMACLMTAATLLTLEESLQTLLGGGKDVAYQGLAWPVVVLIFFALGTKSCLYLYCRNVEDDAVQSLALDHYNDIVSNVSSLGTALAAQYFFWFLDPIGGIVISFMIIRNWYQHTKEHVDSLLGRVADPKLFSLVTFLAMNHHPLVEKVDTVRCYSMGPKCFVEVDIVLSRDLPLHLAHDIGEDLQFRIEAIDDVERAFVHLDFECEHSPTFEHKIL</sequence>
<dbReference type="SUPFAM" id="SSF161111">
    <property type="entry name" value="Cation efflux protein transmembrane domain-like"/>
    <property type="match status" value="1"/>
</dbReference>
<evidence type="ECO:0000259" key="8">
    <source>
        <dbReference type="Pfam" id="PF01545"/>
    </source>
</evidence>
<gene>
    <name evidence="10" type="ORF">FVE85_2005</name>
</gene>
<evidence type="ECO:0000256" key="7">
    <source>
        <dbReference type="SAM" id="Phobius"/>
    </source>
</evidence>
<keyword evidence="5 7" id="KW-0472">Membrane</keyword>
<dbReference type="Pfam" id="PF16916">
    <property type="entry name" value="ZT_dimer"/>
    <property type="match status" value="1"/>
</dbReference>
<evidence type="ECO:0000256" key="2">
    <source>
        <dbReference type="ARBA" id="ARBA00022448"/>
    </source>
</evidence>
<feature type="region of interest" description="Disordered" evidence="6">
    <location>
        <begin position="1"/>
        <end position="28"/>
    </location>
</feature>
<feature type="transmembrane region" description="Helical" evidence="7">
    <location>
        <begin position="174"/>
        <end position="195"/>
    </location>
</feature>
<dbReference type="InterPro" id="IPR002524">
    <property type="entry name" value="Cation_efflux"/>
</dbReference>
<evidence type="ECO:0000256" key="1">
    <source>
        <dbReference type="ARBA" id="ARBA00004141"/>
    </source>
</evidence>
<dbReference type="Gene3D" id="1.20.1510.10">
    <property type="entry name" value="Cation efflux protein transmembrane domain"/>
    <property type="match status" value="1"/>
</dbReference>
<keyword evidence="11" id="KW-1185">Reference proteome</keyword>
<keyword evidence="3 7" id="KW-0812">Transmembrane</keyword>
<evidence type="ECO:0000256" key="3">
    <source>
        <dbReference type="ARBA" id="ARBA00022692"/>
    </source>
</evidence>
<dbReference type="Pfam" id="PF01545">
    <property type="entry name" value="Cation_efflux"/>
    <property type="match status" value="1"/>
</dbReference>
<keyword evidence="4 7" id="KW-1133">Transmembrane helix</keyword>
<evidence type="ECO:0000256" key="4">
    <source>
        <dbReference type="ARBA" id="ARBA00022989"/>
    </source>
</evidence>
<dbReference type="OrthoDB" id="78296at2759"/>
<dbReference type="OMA" id="DCKTDVY"/>
<accession>A0A5J4YY13</accession>
<evidence type="ECO:0000313" key="10">
    <source>
        <dbReference type="EMBL" id="KAA8495850.1"/>
    </source>
</evidence>
<feature type="transmembrane region" description="Helical" evidence="7">
    <location>
        <begin position="201"/>
        <end position="223"/>
    </location>
</feature>
<feature type="transmembrane region" description="Helical" evidence="7">
    <location>
        <begin position="244"/>
        <end position="261"/>
    </location>
</feature>
<reference evidence="11" key="1">
    <citation type="journal article" date="2019" name="Nat. Commun.">
        <title>Expansion of phycobilisome linker gene families in mesophilic red algae.</title>
        <authorList>
            <person name="Lee J."/>
            <person name="Kim D."/>
            <person name="Bhattacharya D."/>
            <person name="Yoon H.S."/>
        </authorList>
    </citation>
    <scope>NUCLEOTIDE SEQUENCE [LARGE SCALE GENOMIC DNA]</scope>
    <source>
        <strain evidence="11">CCMP 1328</strain>
    </source>
</reference>
<comment type="subcellular location">
    <subcellularLocation>
        <location evidence="1">Membrane</location>
        <topology evidence="1">Multi-pass membrane protein</topology>
    </subcellularLocation>
</comment>
<dbReference type="Gene3D" id="3.30.70.1350">
    <property type="entry name" value="Cation efflux protein, cytoplasmic domain"/>
    <property type="match status" value="1"/>
</dbReference>
<evidence type="ECO:0000259" key="9">
    <source>
        <dbReference type="Pfam" id="PF16916"/>
    </source>
</evidence>
<dbReference type="InterPro" id="IPR027469">
    <property type="entry name" value="Cation_efflux_TMD_sf"/>
</dbReference>
<dbReference type="InterPro" id="IPR058533">
    <property type="entry name" value="Cation_efflux_TM"/>
</dbReference>